<name>F0RPE5_DEIPM</name>
<reference evidence="3" key="1">
    <citation type="submission" date="2011-02" db="EMBL/GenBank/DDBJ databases">
        <title>The complete sequence of chromosome of Deinococcus proteolyticus DSM 20540.</title>
        <authorList>
            <consortium name="US DOE Joint Genome Institute (JGI-PGF)"/>
            <person name="Lucas S."/>
            <person name="Copeland A."/>
            <person name="Lapidus A."/>
            <person name="Bruce D."/>
            <person name="Goodwin L."/>
            <person name="Pitluck S."/>
            <person name="Kyrpides N."/>
            <person name="Mavromatis K."/>
            <person name="Pagani I."/>
            <person name="Ivanova N."/>
            <person name="Ovchinnikova G."/>
            <person name="Zeytun A."/>
            <person name="Detter J.C."/>
            <person name="Han C."/>
            <person name="Land M."/>
            <person name="Hauser L."/>
            <person name="Markowitz V."/>
            <person name="Cheng J.-F."/>
            <person name="Hugenholtz P."/>
            <person name="Woyke T."/>
            <person name="Wu D."/>
            <person name="Pukall R."/>
            <person name="Steenblock K."/>
            <person name="Brambilla E."/>
            <person name="Klenk H.-P."/>
            <person name="Eisen J.A."/>
        </authorList>
    </citation>
    <scope>NUCLEOTIDE SEQUENCE [LARGE SCALE GENOMIC DNA]</scope>
    <source>
        <strain evidence="3">ATCC 35074 / DSM 20540 / JCM 6276 / NBRC 101906 / NCIMB 13154 / VKM Ac-1939 / CCM 2703 / MRP</strain>
    </source>
</reference>
<evidence type="ECO:0000313" key="3">
    <source>
        <dbReference type="Proteomes" id="UP000007718"/>
    </source>
</evidence>
<keyword evidence="1" id="KW-0472">Membrane</keyword>
<keyword evidence="1" id="KW-1133">Transmembrane helix</keyword>
<dbReference type="KEGG" id="dpt:Deipr_1339"/>
<gene>
    <name evidence="2" type="ordered locus">Deipr_1339</name>
</gene>
<dbReference type="Proteomes" id="UP000007718">
    <property type="component" value="Chromosome"/>
</dbReference>
<dbReference type="Pfam" id="PF04977">
    <property type="entry name" value="DivIC"/>
    <property type="match status" value="1"/>
</dbReference>
<accession>F0RPE5</accession>
<keyword evidence="1" id="KW-0812">Transmembrane</keyword>
<dbReference type="HOGENOM" id="CLU_1988961_0_0_0"/>
<dbReference type="EMBL" id="CP002536">
    <property type="protein sequence ID" value="ADY26488.1"/>
    <property type="molecule type" value="Genomic_DNA"/>
</dbReference>
<protein>
    <submittedName>
        <fullName evidence="2">Septum formation initiator</fullName>
    </submittedName>
</protein>
<proteinExistence type="predicted"/>
<keyword evidence="3" id="KW-1185">Reference proteome</keyword>
<reference evidence="2 3" key="2">
    <citation type="journal article" date="2012" name="Stand. Genomic Sci.">
        <title>Complete genome sequence of the orange-red pigmented, radioresistant Deinococcus proteolyticus type strain (MRP(T)).</title>
        <authorList>
            <person name="Copeland A."/>
            <person name="Zeytun A."/>
            <person name="Yassawong M."/>
            <person name="Nolan M."/>
            <person name="Lucas S."/>
            <person name="Hammon N."/>
            <person name="Deshpande S."/>
            <person name="Cheng J.F."/>
            <person name="Han C."/>
            <person name="Tapia R."/>
            <person name="Goodwin L.A."/>
            <person name="Pitluck S."/>
            <person name="Mavromatis K."/>
            <person name="Liolios K."/>
            <person name="Pagani I."/>
            <person name="Ivanova N."/>
            <person name="Mikhailova N."/>
            <person name="Pati A."/>
            <person name="Chen A."/>
            <person name="Palaniappan K."/>
            <person name="Land M."/>
            <person name="Hauser L."/>
            <person name="Jeffries C.D."/>
            <person name="Brambilla E.M."/>
            <person name="Rohde M."/>
            <person name="Sikorski J."/>
            <person name="Pukall R."/>
            <person name="Goker M."/>
            <person name="Detter J.C."/>
            <person name="Woyke T."/>
            <person name="Bristow J."/>
            <person name="Eisen J.A."/>
            <person name="Markowitz V."/>
            <person name="Hugenholtz P."/>
            <person name="Kyrpides N.C."/>
            <person name="Klenk H.P."/>
            <person name="Lapidus A."/>
        </authorList>
    </citation>
    <scope>NUCLEOTIDE SEQUENCE [LARGE SCALE GENOMIC DNA]</scope>
    <source>
        <strain evidence="3">ATCC 35074 / DSM 20540 / JCM 6276 / NBRC 101906 / NCIMB 13154 / VKM Ac-1939 / CCM 2703 / MRP</strain>
    </source>
</reference>
<organism evidence="2 3">
    <name type="scientific">Deinococcus proteolyticus (strain ATCC 35074 / DSM 20540 / JCM 6276 / NBRC 101906 / NCIMB 13154 / VKM Ac-1939 / CCM 2703 / MRP)</name>
    <dbReference type="NCBI Taxonomy" id="693977"/>
    <lineage>
        <taxon>Bacteria</taxon>
        <taxon>Thermotogati</taxon>
        <taxon>Deinococcota</taxon>
        <taxon>Deinococci</taxon>
        <taxon>Deinococcales</taxon>
        <taxon>Deinococcaceae</taxon>
        <taxon>Deinococcus</taxon>
    </lineage>
</organism>
<dbReference type="AlphaFoldDB" id="F0RPE5"/>
<dbReference type="InterPro" id="IPR007060">
    <property type="entry name" value="FtsL/DivIC"/>
</dbReference>
<dbReference type="OrthoDB" id="69332at2"/>
<feature type="transmembrane region" description="Helical" evidence="1">
    <location>
        <begin position="28"/>
        <end position="49"/>
    </location>
</feature>
<evidence type="ECO:0000256" key="1">
    <source>
        <dbReference type="SAM" id="Phobius"/>
    </source>
</evidence>
<sequence length="128" mass="14211">MSPADTPPPARPARLPARLWAGLDRVPLMAMTLCLLCGLGIAQTLFHIGSGVQRSVTWRQEAQATQAENDRLRQDIQILNDAKVQLNSPQYLEQLARCWGYVGRDEKVLVVEKAPATIGSNCDEYRLP</sequence>
<evidence type="ECO:0000313" key="2">
    <source>
        <dbReference type="EMBL" id="ADY26488.1"/>
    </source>
</evidence>
<dbReference type="RefSeq" id="WP_013615097.1">
    <property type="nucleotide sequence ID" value="NC_015161.1"/>
</dbReference>